<evidence type="ECO:0000256" key="1">
    <source>
        <dbReference type="ARBA" id="ARBA00022614"/>
    </source>
</evidence>
<feature type="region of interest" description="Disordered" evidence="3">
    <location>
        <begin position="248"/>
        <end position="304"/>
    </location>
</feature>
<feature type="compositionally biased region" description="Polar residues" evidence="3">
    <location>
        <begin position="809"/>
        <end position="824"/>
    </location>
</feature>
<dbReference type="GO" id="GO:0031028">
    <property type="term" value="P:septation initiation signaling"/>
    <property type="evidence" value="ECO:0007669"/>
    <property type="project" value="TreeGrafter"/>
</dbReference>
<reference evidence="4 5" key="1">
    <citation type="submission" date="2019-12" db="EMBL/GenBank/DDBJ databases">
        <title>Draft genome sequence of the ascomycete Xylaria multiplex DSM 110363.</title>
        <authorList>
            <person name="Buettner E."/>
            <person name="Kellner H."/>
        </authorList>
    </citation>
    <scope>NUCLEOTIDE SEQUENCE [LARGE SCALE GENOMIC DNA]</scope>
    <source>
        <strain evidence="4 5">DSM 110363</strain>
    </source>
</reference>
<dbReference type="OrthoDB" id="7451790at2759"/>
<feature type="compositionally biased region" description="Basic and acidic residues" evidence="3">
    <location>
        <begin position="1057"/>
        <end position="1066"/>
    </location>
</feature>
<evidence type="ECO:0000256" key="2">
    <source>
        <dbReference type="ARBA" id="ARBA00022737"/>
    </source>
</evidence>
<dbReference type="InterPro" id="IPR032675">
    <property type="entry name" value="LRR_dom_sf"/>
</dbReference>
<feature type="compositionally biased region" description="Polar residues" evidence="3">
    <location>
        <begin position="874"/>
        <end position="900"/>
    </location>
</feature>
<feature type="compositionally biased region" description="Basic and acidic residues" evidence="3">
    <location>
        <begin position="1882"/>
        <end position="1891"/>
    </location>
</feature>
<dbReference type="Pfam" id="PF12799">
    <property type="entry name" value="LRR_4"/>
    <property type="match status" value="2"/>
</dbReference>
<feature type="compositionally biased region" description="Basic and acidic residues" evidence="3">
    <location>
        <begin position="829"/>
        <end position="843"/>
    </location>
</feature>
<feature type="region of interest" description="Disordered" evidence="3">
    <location>
        <begin position="1027"/>
        <end position="1066"/>
    </location>
</feature>
<dbReference type="GO" id="GO:1902412">
    <property type="term" value="P:regulation of mitotic cytokinesis"/>
    <property type="evidence" value="ECO:0007669"/>
    <property type="project" value="TreeGrafter"/>
</dbReference>
<dbReference type="InterPro" id="IPR025875">
    <property type="entry name" value="Leu-rich_rpt_4"/>
</dbReference>
<evidence type="ECO:0000313" key="5">
    <source>
        <dbReference type="Proteomes" id="UP000481858"/>
    </source>
</evidence>
<dbReference type="PROSITE" id="PS51450">
    <property type="entry name" value="LRR"/>
    <property type="match status" value="7"/>
</dbReference>
<dbReference type="InterPro" id="IPR001611">
    <property type="entry name" value="Leu-rich_rpt"/>
</dbReference>
<feature type="compositionally biased region" description="Basic and acidic residues" evidence="3">
    <location>
        <begin position="256"/>
        <end position="272"/>
    </location>
</feature>
<dbReference type="InterPro" id="IPR052574">
    <property type="entry name" value="CDIRP"/>
</dbReference>
<feature type="region of interest" description="Disordered" evidence="3">
    <location>
        <begin position="1158"/>
        <end position="1183"/>
    </location>
</feature>
<sequence>MAHHAWLDSLSEDWVSQPRSDISRGPTPSSSPTSAKPENIHDRASRIPRFNAANTGIKRPQHQAHPSSPSALSERNPNDINIKAAQLGPSRLSQETKLSYRGRHLSRSASASTTGSIIHNSVIETKSHSASPSKDRENVPEWKKRLIYGELDFGESKDLFSSATTGLENMFRPPQSPEGHNTVPIENEGYTANETTLPSSPPPYWGNRQEPIDVTGDISERDSYDLSVQHNVSLPKPIFIRSTEHYGAGVSSDRGTLSKEKSLDDSETKLDGPAESSVMSFRRKELLDESRKTSGQSDTRNEDFSPIFIARHSSEGGGVSFSPMELPAHQLRKRLEILRRNQMILDPELENNPDKAGAASGAAGDFENTEDYAKNAPPINMDSSEMLPESSLQASTPKQFPTVRTDRFVSGGSKQTPASPPSPSLPRAPHPSPEKRLPPIPIKTSSPLKLFGPYDTFTNQTLLRRISQFEDQQSNSFSYSADETAASPMLAAHIESKLHNQVGGSFVSATRGPSRAFSAVNNFGAGELDQYEFEGDISMASSIPSHLEEKENVTPPRSRVRSASAFKFDIHEDMSCEGESLIVRRNRHKVSRSASSARHIRVSKSLDGLHSRISTRPGGSGHFLPPISKRDSSEGKRPRTSPSKDPTPKRRRTLHRSDIAYGLENWRGAIETVQSSHYNMQSAITRDRKQARQAEIQKLLDPKLLVANQVLRPRSPTPNQIPSEPRNRPPLAELDFNPVPGSAKDPMSEDNVEDLDANASRKTSMKTQDFFDAAEEVMAMIRNKARPMTGLASVEESQAEISHGHTHSESSVTDDSYTESTQEPFSRPPSRDGRPVFRLPVRQEDPELVNQLKKYEEHGDLVDMLSQSLRSMKSFQTDNQRPPSVSSTNQHDSSVGQTDQIYDESGVISDIPHVRISRNPDNPEGGSNPTEFPSHKSQSSNGSTARSMPTVSSRGSDSRRLIAPDVVAQLIGNQVGNMVFDDVNKMWQKVKAPRPTMNILPSEDSEDDPFASIPNLTVDSIKEKKNLGSVTARSQPNSSEDPQNDTAVSCSSSKTGKITDESMGSDHFRNEISQGHEIAVEHDEEIEHEISLHEDRMQKATPSRRKNLSITFSSPIASIIQDVPQHDSDDGSYEEEPKLRHSLGNIAADSIKAIRQARTGRSVSAMTPKYSSQSRSRGASKSFSVERHAFVPRPVSRIDERDEDVLSEEHVQREQQKQISRHEDSVVLAQEWEPTGNPELSVVMATPDPARTTAMFGTPMIEQCVGMLSLSPMSEFTVHQVDNSCALEVSYVMGDQYLMTGDGSKKTMSKAVRILVEKITEVEPFEPDWESVPELDLSNKQLDTLHMLDEFCTTLITLDASKNRVSHLDGVPQSVRNLRMTHNVLSELTAWRQLMNLQYIDVSNNQIKSLSAFKDLVHLRTLRADNNQITSLDGIKFHDSLQVLRARGNLMTHVNFDGTKMQRLTELDLENNRIIAFENSEQLTCLTTLNLEHNCLTSFAPSEGQSSLSLRFLKLSNNDIETLDLASLPSLRLLHADRNNITTITSLSQCHRLDSISLREQKGNSTLDTSFLDSACEVRKLFLSGNRLSGFNPQADFLNLQYLELANCGLQSLVPNFGQLMPNLRMLNINFNSIDDLWPLRDIPRLKKLLAAGNRLSEAGNIARALAELPHLSRLDFRNNSATLGFYAPVQSLVSVGDDGNETEPDSFALPDADAERQNKFASRLDMGTRMRKRVYDMVVLKNCRQLKMLDGLPVLRDSTWEKDEVWKALMENSIFEVEQNEHGDVSEHAPDDNKPAKYSTNGQFYSSPDENKPAGYPTDGQFYSSPDENKPAKYPTCGQFCSSPDDNKPAKHPTCGQFYSSPDDNKPAKHPTDAQFYSSPDENKPAKHSTDGQFCSAPDENKPADPTNGQFCSAPDETKPDNPTKGQW</sequence>
<proteinExistence type="predicted"/>
<name>A0A7C8IN76_9PEZI</name>
<feature type="compositionally biased region" description="Polar residues" evidence="3">
    <location>
        <begin position="390"/>
        <end position="399"/>
    </location>
</feature>
<dbReference type="PANTHER" id="PTHR47566">
    <property type="match status" value="1"/>
</dbReference>
<dbReference type="PANTHER" id="PTHR47566:SF1">
    <property type="entry name" value="PROTEIN NUD1"/>
    <property type="match status" value="1"/>
</dbReference>
<feature type="region of interest" description="Disordered" evidence="3">
    <location>
        <begin position="587"/>
        <end position="656"/>
    </location>
</feature>
<dbReference type="SMART" id="SM00364">
    <property type="entry name" value="LRR_BAC"/>
    <property type="match status" value="3"/>
</dbReference>
<evidence type="ECO:0000313" key="4">
    <source>
        <dbReference type="EMBL" id="KAF2968021.1"/>
    </source>
</evidence>
<dbReference type="GO" id="GO:0061499">
    <property type="term" value="C:outer plaque of mitotic spindle pole body"/>
    <property type="evidence" value="ECO:0007669"/>
    <property type="project" value="TreeGrafter"/>
</dbReference>
<feature type="region of interest" description="Disordered" evidence="3">
    <location>
        <begin position="1780"/>
        <end position="1929"/>
    </location>
</feature>
<keyword evidence="1" id="KW-0433">Leucine-rich repeat</keyword>
<dbReference type="SUPFAM" id="SSF52047">
    <property type="entry name" value="RNI-like"/>
    <property type="match status" value="1"/>
</dbReference>
<dbReference type="GO" id="GO:0035591">
    <property type="term" value="F:signaling adaptor activity"/>
    <property type="evidence" value="ECO:0007669"/>
    <property type="project" value="TreeGrafter"/>
</dbReference>
<evidence type="ECO:0008006" key="6">
    <source>
        <dbReference type="Google" id="ProtNLM"/>
    </source>
</evidence>
<evidence type="ECO:0000256" key="3">
    <source>
        <dbReference type="SAM" id="MobiDB-lite"/>
    </source>
</evidence>
<keyword evidence="2" id="KW-0677">Repeat</keyword>
<feature type="compositionally biased region" description="Pro residues" evidence="3">
    <location>
        <begin position="418"/>
        <end position="431"/>
    </location>
</feature>
<feature type="compositionally biased region" description="Basic and acidic residues" evidence="3">
    <location>
        <begin position="1864"/>
        <end position="1873"/>
    </location>
</feature>
<feature type="compositionally biased region" description="Polar residues" evidence="3">
    <location>
        <begin position="1028"/>
        <end position="1056"/>
    </location>
</feature>
<gene>
    <name evidence="4" type="ORF">GQX73_g5569</name>
</gene>
<dbReference type="InterPro" id="IPR003591">
    <property type="entry name" value="Leu-rich_rpt_typical-subtyp"/>
</dbReference>
<feature type="region of interest" description="Disordered" evidence="3">
    <location>
        <begin position="709"/>
        <end position="767"/>
    </location>
</feature>
<feature type="compositionally biased region" description="Polar residues" evidence="3">
    <location>
        <begin position="1799"/>
        <end position="1809"/>
    </location>
</feature>
<feature type="compositionally biased region" description="Low complexity" evidence="3">
    <location>
        <begin position="1171"/>
        <end position="1183"/>
    </location>
</feature>
<dbReference type="Gene3D" id="3.80.10.10">
    <property type="entry name" value="Ribonuclease Inhibitor"/>
    <property type="match status" value="2"/>
</dbReference>
<feature type="compositionally biased region" description="Basic and acidic residues" evidence="3">
    <location>
        <begin position="282"/>
        <end position="292"/>
    </location>
</feature>
<keyword evidence="5" id="KW-1185">Reference proteome</keyword>
<accession>A0A7C8IN76</accession>
<feature type="compositionally biased region" description="Basic and acidic residues" evidence="3">
    <location>
        <begin position="1780"/>
        <end position="1796"/>
    </location>
</feature>
<feature type="region of interest" description="Disordered" evidence="3">
    <location>
        <begin position="347"/>
        <end position="446"/>
    </location>
</feature>
<feature type="compositionally biased region" description="Basic and acidic residues" evidence="3">
    <location>
        <begin position="628"/>
        <end position="637"/>
    </location>
</feature>
<organism evidence="4 5">
    <name type="scientific">Xylaria multiplex</name>
    <dbReference type="NCBI Taxonomy" id="323545"/>
    <lineage>
        <taxon>Eukaryota</taxon>
        <taxon>Fungi</taxon>
        <taxon>Dikarya</taxon>
        <taxon>Ascomycota</taxon>
        <taxon>Pezizomycotina</taxon>
        <taxon>Sordariomycetes</taxon>
        <taxon>Xylariomycetidae</taxon>
        <taxon>Xylariales</taxon>
        <taxon>Xylariaceae</taxon>
        <taxon>Xylaria</taxon>
    </lineage>
</organism>
<dbReference type="SMART" id="SM00365">
    <property type="entry name" value="LRR_SD22"/>
    <property type="match status" value="5"/>
</dbReference>
<dbReference type="Proteomes" id="UP000481858">
    <property type="component" value="Unassembled WGS sequence"/>
</dbReference>
<feature type="compositionally biased region" description="Polar residues" evidence="3">
    <location>
        <begin position="64"/>
        <end position="76"/>
    </location>
</feature>
<dbReference type="SMART" id="SM00369">
    <property type="entry name" value="LRR_TYP"/>
    <property type="match status" value="7"/>
</dbReference>
<feature type="region of interest" description="Disordered" evidence="3">
    <location>
        <begin position="1"/>
        <end position="76"/>
    </location>
</feature>
<feature type="region of interest" description="Disordered" evidence="3">
    <location>
        <begin position="788"/>
        <end position="843"/>
    </location>
</feature>
<dbReference type="InParanoid" id="A0A7C8IN76"/>
<protein>
    <recommendedName>
        <fullName evidence="6">Septation initiation network scaffold protein cdc11</fullName>
    </recommendedName>
</protein>
<dbReference type="SUPFAM" id="SSF52058">
    <property type="entry name" value="L domain-like"/>
    <property type="match status" value="1"/>
</dbReference>
<comment type="caution">
    <text evidence="4">The sequence shown here is derived from an EMBL/GenBank/DDBJ whole genome shotgun (WGS) entry which is preliminary data.</text>
</comment>
<dbReference type="EMBL" id="WUBL01000058">
    <property type="protein sequence ID" value="KAF2968021.1"/>
    <property type="molecule type" value="Genomic_DNA"/>
</dbReference>
<feature type="region of interest" description="Disordered" evidence="3">
    <location>
        <begin position="874"/>
        <end position="958"/>
    </location>
</feature>
<feature type="compositionally biased region" description="Polar residues" evidence="3">
    <location>
        <begin position="925"/>
        <end position="955"/>
    </location>
</feature>